<dbReference type="AlphaFoldDB" id="A0A167FB72"/>
<sequence>MNSYSYYFYPRFSDSDAYNIFHHAAYYYWFEEARFQFSREVLQFDEDIISGKDIKFPVIESYCKYKKAIPFNTIQLEIRLDFSITKSNKIVFEYRVLNGKTLCASGKTVHVFLYQNKLKYEIPAWFLEGIDIE</sequence>
<dbReference type="InterPro" id="IPR050563">
    <property type="entry name" value="4-hydroxybenzoyl-CoA_TE"/>
</dbReference>
<dbReference type="KEGG" id="pcx:LPB68_00660"/>
<protein>
    <recommendedName>
        <fullName evidence="5">Thioesterase</fullName>
    </recommendedName>
</protein>
<accession>A0A167FB72</accession>
<dbReference type="Gene3D" id="3.10.129.10">
    <property type="entry name" value="Hotdog Thioesterase"/>
    <property type="match status" value="1"/>
</dbReference>
<dbReference type="GO" id="GO:0047617">
    <property type="term" value="F:fatty acyl-CoA hydrolase activity"/>
    <property type="evidence" value="ECO:0007669"/>
    <property type="project" value="TreeGrafter"/>
</dbReference>
<gene>
    <name evidence="3" type="ORF">PNBC_02875</name>
</gene>
<dbReference type="PANTHER" id="PTHR31793:SF27">
    <property type="entry name" value="NOVEL THIOESTERASE SUPERFAMILY DOMAIN AND SAPOSIN A-TYPE DOMAIN CONTAINING PROTEIN (0610012H03RIK)"/>
    <property type="match status" value="1"/>
</dbReference>
<dbReference type="InterPro" id="IPR029069">
    <property type="entry name" value="HotDog_dom_sf"/>
</dbReference>
<dbReference type="EMBL" id="LSFN01000005">
    <property type="protein sequence ID" value="OAB76374.1"/>
    <property type="molecule type" value="Genomic_DNA"/>
</dbReference>
<evidence type="ECO:0000256" key="2">
    <source>
        <dbReference type="ARBA" id="ARBA00022801"/>
    </source>
</evidence>
<comment type="similarity">
    <text evidence="1">Belongs to the 4-hydroxybenzoyl-CoA thioesterase family.</text>
</comment>
<dbReference type="PANTHER" id="PTHR31793">
    <property type="entry name" value="4-HYDROXYBENZOYL-COA THIOESTERASE FAMILY MEMBER"/>
    <property type="match status" value="1"/>
</dbReference>
<evidence type="ECO:0008006" key="5">
    <source>
        <dbReference type="Google" id="ProtNLM"/>
    </source>
</evidence>
<proteinExistence type="inferred from homology"/>
<reference evidence="3 4" key="1">
    <citation type="submission" date="2016-02" db="EMBL/GenBank/DDBJ databases">
        <title>Paenibacillus sp. LPB0068, isolated from Crassostrea gigas.</title>
        <authorList>
            <person name="Shin S.-K."/>
            <person name="Yi H."/>
        </authorList>
    </citation>
    <scope>NUCLEOTIDE SEQUENCE [LARGE SCALE GENOMIC DNA]</scope>
    <source>
        <strain evidence="3 4">LPB0068</strain>
    </source>
</reference>
<dbReference type="CDD" id="cd00586">
    <property type="entry name" value="4HBT"/>
    <property type="match status" value="1"/>
</dbReference>
<evidence type="ECO:0000313" key="4">
    <source>
        <dbReference type="Proteomes" id="UP000077134"/>
    </source>
</evidence>
<dbReference type="SUPFAM" id="SSF54637">
    <property type="entry name" value="Thioesterase/thiol ester dehydrase-isomerase"/>
    <property type="match status" value="1"/>
</dbReference>
<dbReference type="Pfam" id="PF13279">
    <property type="entry name" value="4HBT_2"/>
    <property type="match status" value="1"/>
</dbReference>
<comment type="caution">
    <text evidence="3">The sequence shown here is derived from an EMBL/GenBank/DDBJ whole genome shotgun (WGS) entry which is preliminary data.</text>
</comment>
<dbReference type="RefSeq" id="WP_068655035.1">
    <property type="nucleotide sequence ID" value="NZ_CP017770.1"/>
</dbReference>
<dbReference type="STRING" id="1763538.LPB68_00660"/>
<dbReference type="OrthoDB" id="9800856at2"/>
<evidence type="ECO:0000313" key="3">
    <source>
        <dbReference type="EMBL" id="OAB76374.1"/>
    </source>
</evidence>
<keyword evidence="4" id="KW-1185">Reference proteome</keyword>
<dbReference type="Proteomes" id="UP000077134">
    <property type="component" value="Unassembled WGS sequence"/>
</dbReference>
<organism evidence="3 4">
    <name type="scientific">Paenibacillus crassostreae</name>
    <dbReference type="NCBI Taxonomy" id="1763538"/>
    <lineage>
        <taxon>Bacteria</taxon>
        <taxon>Bacillati</taxon>
        <taxon>Bacillota</taxon>
        <taxon>Bacilli</taxon>
        <taxon>Bacillales</taxon>
        <taxon>Paenibacillaceae</taxon>
        <taxon>Paenibacillus</taxon>
    </lineage>
</organism>
<evidence type="ECO:0000256" key="1">
    <source>
        <dbReference type="ARBA" id="ARBA00005953"/>
    </source>
</evidence>
<keyword evidence="2" id="KW-0378">Hydrolase</keyword>
<name>A0A167FB72_9BACL</name>